<dbReference type="Proteomes" id="UP000529310">
    <property type="component" value="Unassembled WGS sequence"/>
</dbReference>
<name>A0A7W4V2Q9_9MICO</name>
<keyword evidence="2" id="KW-1185">Reference proteome</keyword>
<sequence length="90" mass="9721">MRAQIWTFCAYAAKVPCAGPTPPGVVPLGYERITHRFGNGIDRGHARLHCSRAIGNALQDGVNLLGYTPWVRVDTVNAHTAASHADAVRQ</sequence>
<protein>
    <submittedName>
        <fullName evidence="1">Uncharacterized protein</fullName>
    </submittedName>
</protein>
<organism evidence="1 2">
    <name type="scientific">Microbacterium endophyticum</name>
    <dbReference type="NCBI Taxonomy" id="1526412"/>
    <lineage>
        <taxon>Bacteria</taxon>
        <taxon>Bacillati</taxon>
        <taxon>Actinomycetota</taxon>
        <taxon>Actinomycetes</taxon>
        <taxon>Micrococcales</taxon>
        <taxon>Microbacteriaceae</taxon>
        <taxon>Microbacterium</taxon>
    </lineage>
</organism>
<dbReference type="EMBL" id="JACHWQ010000003">
    <property type="protein sequence ID" value="MBB2975778.1"/>
    <property type="molecule type" value="Genomic_DNA"/>
</dbReference>
<reference evidence="1 2" key="1">
    <citation type="submission" date="2020-08" db="EMBL/GenBank/DDBJ databases">
        <title>Sequencing the genomes of 1000 actinobacteria strains.</title>
        <authorList>
            <person name="Klenk H.-P."/>
        </authorList>
    </citation>
    <scope>NUCLEOTIDE SEQUENCE [LARGE SCALE GENOMIC DNA]</scope>
    <source>
        <strain evidence="1 2">DSM 27099</strain>
    </source>
</reference>
<proteinExistence type="predicted"/>
<evidence type="ECO:0000313" key="2">
    <source>
        <dbReference type="Proteomes" id="UP000529310"/>
    </source>
</evidence>
<dbReference type="AlphaFoldDB" id="A0A7W4V2Q9"/>
<gene>
    <name evidence="1" type="ORF">FHX49_001345</name>
</gene>
<accession>A0A7W4V2Q9</accession>
<evidence type="ECO:0000313" key="1">
    <source>
        <dbReference type="EMBL" id="MBB2975778.1"/>
    </source>
</evidence>
<comment type="caution">
    <text evidence="1">The sequence shown here is derived from an EMBL/GenBank/DDBJ whole genome shotgun (WGS) entry which is preliminary data.</text>
</comment>